<dbReference type="PANTHER" id="PTHR34810:SF1">
    <property type="entry name" value="DNA-BINDING PROTEIN BIN4"/>
    <property type="match status" value="1"/>
</dbReference>
<gene>
    <name evidence="2" type="ORF">WJX81_000027</name>
</gene>
<dbReference type="PANTHER" id="PTHR34810">
    <property type="entry name" value="DNA-BINDING PROTEIN BIN4"/>
    <property type="match status" value="1"/>
</dbReference>
<dbReference type="GO" id="GO:0005634">
    <property type="term" value="C:nucleus"/>
    <property type="evidence" value="ECO:0007669"/>
    <property type="project" value="TreeGrafter"/>
</dbReference>
<evidence type="ECO:0000256" key="1">
    <source>
        <dbReference type="SAM" id="MobiDB-lite"/>
    </source>
</evidence>
<reference evidence="2 3" key="1">
    <citation type="journal article" date="2024" name="Nat. Commun.">
        <title>Phylogenomics reveals the evolutionary origins of lichenization in chlorophyte algae.</title>
        <authorList>
            <person name="Puginier C."/>
            <person name="Libourel C."/>
            <person name="Otte J."/>
            <person name="Skaloud P."/>
            <person name="Haon M."/>
            <person name="Grisel S."/>
            <person name="Petersen M."/>
            <person name="Berrin J.G."/>
            <person name="Delaux P.M."/>
            <person name="Dal Grande F."/>
            <person name="Keller J."/>
        </authorList>
    </citation>
    <scope>NUCLEOTIDE SEQUENCE [LARGE SCALE GENOMIC DNA]</scope>
    <source>
        <strain evidence="2 3">SAG 245.80</strain>
    </source>
</reference>
<feature type="region of interest" description="Disordered" evidence="1">
    <location>
        <begin position="119"/>
        <end position="187"/>
    </location>
</feature>
<dbReference type="GO" id="GO:0003690">
    <property type="term" value="F:double-stranded DNA binding"/>
    <property type="evidence" value="ECO:0007669"/>
    <property type="project" value="InterPro"/>
</dbReference>
<proteinExistence type="predicted"/>
<accession>A0AAW1RNC1</accession>
<dbReference type="AlphaFoldDB" id="A0AAW1RNC1"/>
<dbReference type="GO" id="GO:0042023">
    <property type="term" value="P:DNA endoreduplication"/>
    <property type="evidence" value="ECO:0007669"/>
    <property type="project" value="InterPro"/>
</dbReference>
<protein>
    <submittedName>
        <fullName evidence="2">Uncharacterized protein</fullName>
    </submittedName>
</protein>
<sequence length="187" mass="18914">MPEKLPTKVIVELEGGEGGATDMAGDAGVVGRWLVQDSGGAQPQLQLDLKGVLYNASLVPCATTLCVVALGAGEARVEALASEFMQLREVPTAAAQGPDGGAGGDEAEMADLFLFDDDDTYQPGEVARDGEGKPQAAGSKRKAKAAAGGAAPAKKPRPAAKPGARGAKKPAKPSTKKPPATKRAKQG</sequence>
<keyword evidence="3" id="KW-1185">Reference proteome</keyword>
<dbReference type="GO" id="GO:0051276">
    <property type="term" value="P:chromosome organization"/>
    <property type="evidence" value="ECO:0007669"/>
    <property type="project" value="TreeGrafter"/>
</dbReference>
<dbReference type="GO" id="GO:0009330">
    <property type="term" value="C:DNA topoisomerase type II (double strand cut, ATP-hydrolyzing) complex"/>
    <property type="evidence" value="ECO:0007669"/>
    <property type="project" value="InterPro"/>
</dbReference>
<dbReference type="InterPro" id="IPR033246">
    <property type="entry name" value="BIN4"/>
</dbReference>
<evidence type="ECO:0000313" key="3">
    <source>
        <dbReference type="Proteomes" id="UP001445335"/>
    </source>
</evidence>
<dbReference type="EMBL" id="JALJOU010000029">
    <property type="protein sequence ID" value="KAK9835123.1"/>
    <property type="molecule type" value="Genomic_DNA"/>
</dbReference>
<name>A0AAW1RNC1_9CHLO</name>
<feature type="compositionally biased region" description="Basic residues" evidence="1">
    <location>
        <begin position="166"/>
        <end position="187"/>
    </location>
</feature>
<organism evidence="2 3">
    <name type="scientific">Elliptochloris bilobata</name>
    <dbReference type="NCBI Taxonomy" id="381761"/>
    <lineage>
        <taxon>Eukaryota</taxon>
        <taxon>Viridiplantae</taxon>
        <taxon>Chlorophyta</taxon>
        <taxon>core chlorophytes</taxon>
        <taxon>Trebouxiophyceae</taxon>
        <taxon>Trebouxiophyceae incertae sedis</taxon>
        <taxon>Elliptochloris clade</taxon>
        <taxon>Elliptochloris</taxon>
    </lineage>
</organism>
<dbReference type="Proteomes" id="UP001445335">
    <property type="component" value="Unassembled WGS sequence"/>
</dbReference>
<comment type="caution">
    <text evidence="2">The sequence shown here is derived from an EMBL/GenBank/DDBJ whole genome shotgun (WGS) entry which is preliminary data.</text>
</comment>
<evidence type="ECO:0000313" key="2">
    <source>
        <dbReference type="EMBL" id="KAK9835123.1"/>
    </source>
</evidence>